<evidence type="ECO:0000313" key="2">
    <source>
        <dbReference type="EMBL" id="MDN5210625.1"/>
    </source>
</evidence>
<feature type="chain" id="PRO_5047453283" description="Squalene cyclase C-terminal domain-containing protein" evidence="1">
    <location>
        <begin position="21"/>
        <end position="439"/>
    </location>
</feature>
<dbReference type="RefSeq" id="WP_346755968.1">
    <property type="nucleotide sequence ID" value="NZ_JAUJEB010000001.1"/>
</dbReference>
<proteinExistence type="predicted"/>
<dbReference type="SUPFAM" id="SSF48239">
    <property type="entry name" value="Terpenoid cyclases/Protein prenyltransferases"/>
    <property type="match status" value="1"/>
</dbReference>
<feature type="signal peptide" evidence="1">
    <location>
        <begin position="1"/>
        <end position="20"/>
    </location>
</feature>
<evidence type="ECO:0008006" key="4">
    <source>
        <dbReference type="Google" id="ProtNLM"/>
    </source>
</evidence>
<dbReference type="InterPro" id="IPR008930">
    <property type="entry name" value="Terpenoid_cyclase/PrenylTrfase"/>
</dbReference>
<evidence type="ECO:0000256" key="1">
    <source>
        <dbReference type="SAM" id="SignalP"/>
    </source>
</evidence>
<reference evidence="2" key="1">
    <citation type="submission" date="2023-06" db="EMBL/GenBank/DDBJ databases">
        <title>Genomic of Agaribacillus aureum.</title>
        <authorList>
            <person name="Wang G."/>
        </authorList>
    </citation>
    <scope>NUCLEOTIDE SEQUENCE</scope>
    <source>
        <strain evidence="2">BMA12</strain>
    </source>
</reference>
<accession>A0ABT8KYQ3</accession>
<gene>
    <name evidence="2" type="ORF">QQ020_01160</name>
</gene>
<keyword evidence="3" id="KW-1185">Reference proteome</keyword>
<sequence length="439" mass="47894">MMKFKFLSIALMGASALAFFYPFNKQVASRVTTEEIPVCYTEKGCVFKTIFGEESSDSSFVYNTPTNVRLATERGLAWITKAQLANGGWGAGSHHRQNVIDPHAVNADPATTAMVSMALLRTGTRLNSGKYSKELGKGLAYILAAVENTPANQLKITTETNTQIQTKLGENIDAILTVQFLTNVLDYLHDNQPLKNRVTAALNSCVAKIQKLQEADGSFKGAGWAGVLQSALANNALESAEHMGVEVDKVVLKRSRDYQKGNYDASSGSVNTEKGAGIVLYSVTGSARASAKQARKVREAVKKAKSEGKIKEDDKVTDEVLMEIGFDQDEAEEYFGAYQVYESSKDTAQEDNVMQGFGNNGGEEFLSYLQTGESLIINQDKTWKDWYENISGRLVSIQNNDGSWNGHHCITSPVFCTATTLLTLSINNDIDKLIALGAE</sequence>
<evidence type="ECO:0000313" key="3">
    <source>
        <dbReference type="Proteomes" id="UP001172083"/>
    </source>
</evidence>
<protein>
    <recommendedName>
        <fullName evidence="4">Squalene cyclase C-terminal domain-containing protein</fullName>
    </recommendedName>
</protein>
<keyword evidence="1" id="KW-0732">Signal</keyword>
<dbReference type="Gene3D" id="1.50.10.20">
    <property type="match status" value="1"/>
</dbReference>
<name>A0ABT8KYQ3_9BACT</name>
<dbReference type="Proteomes" id="UP001172083">
    <property type="component" value="Unassembled WGS sequence"/>
</dbReference>
<comment type="caution">
    <text evidence="2">The sequence shown here is derived from an EMBL/GenBank/DDBJ whole genome shotgun (WGS) entry which is preliminary data.</text>
</comment>
<organism evidence="2 3">
    <name type="scientific">Agaribacillus aureus</name>
    <dbReference type="NCBI Taxonomy" id="3051825"/>
    <lineage>
        <taxon>Bacteria</taxon>
        <taxon>Pseudomonadati</taxon>
        <taxon>Bacteroidota</taxon>
        <taxon>Cytophagia</taxon>
        <taxon>Cytophagales</taxon>
        <taxon>Splendidivirgaceae</taxon>
        <taxon>Agaribacillus</taxon>
    </lineage>
</organism>
<dbReference type="EMBL" id="JAUJEB010000001">
    <property type="protein sequence ID" value="MDN5210625.1"/>
    <property type="molecule type" value="Genomic_DNA"/>
</dbReference>